<organism evidence="2">
    <name type="scientific">Streptomyces sp. R35</name>
    <dbReference type="NCBI Taxonomy" id="3238630"/>
    <lineage>
        <taxon>Bacteria</taxon>
        <taxon>Bacillati</taxon>
        <taxon>Actinomycetota</taxon>
        <taxon>Actinomycetes</taxon>
        <taxon>Kitasatosporales</taxon>
        <taxon>Streptomycetaceae</taxon>
        <taxon>Streptomyces</taxon>
    </lineage>
</organism>
<evidence type="ECO:0000313" key="2">
    <source>
        <dbReference type="EMBL" id="XDQ64175.1"/>
    </source>
</evidence>
<accession>A0AB39SES1</accession>
<name>A0AB39SES1_9ACTN</name>
<dbReference type="AlphaFoldDB" id="A0AB39SES1"/>
<evidence type="ECO:0000259" key="1">
    <source>
        <dbReference type="PROSITE" id="PS50126"/>
    </source>
</evidence>
<feature type="domain" description="S1 motif" evidence="1">
    <location>
        <begin position="17"/>
        <end position="49"/>
    </location>
</feature>
<dbReference type="PROSITE" id="PS50126">
    <property type="entry name" value="S1"/>
    <property type="match status" value="1"/>
</dbReference>
<gene>
    <name evidence="2" type="ORF">AB5J50_27045</name>
</gene>
<protein>
    <recommendedName>
        <fullName evidence="1">S1 motif domain-containing protein</fullName>
    </recommendedName>
</protein>
<dbReference type="RefSeq" id="WP_369260859.1">
    <property type="nucleotide sequence ID" value="NZ_CP163440.1"/>
</dbReference>
<dbReference type="EMBL" id="CP163440">
    <property type="protein sequence ID" value="XDQ64175.1"/>
    <property type="molecule type" value="Genomic_DNA"/>
</dbReference>
<sequence length="121" mass="13670">MVSDAEWKRIRGRLRFGQVLTGTVVKVPRPGAIGVFVDVGLEVGGFVDVLLLPLVPERWPTEGTVTAFEVWWADERWQLRLKPVDPAYLREDFAEFAARWRPRWSTEVGQPVEPAPEAADG</sequence>
<dbReference type="GO" id="GO:0003676">
    <property type="term" value="F:nucleic acid binding"/>
    <property type="evidence" value="ECO:0007669"/>
    <property type="project" value="InterPro"/>
</dbReference>
<dbReference type="InterPro" id="IPR003029">
    <property type="entry name" value="S1_domain"/>
</dbReference>
<reference evidence="2" key="1">
    <citation type="submission" date="2024-07" db="EMBL/GenBank/DDBJ databases">
        <authorList>
            <person name="Yu S.T."/>
        </authorList>
    </citation>
    <scope>NUCLEOTIDE SEQUENCE</scope>
    <source>
        <strain evidence="2">R35</strain>
    </source>
</reference>
<proteinExistence type="predicted"/>